<dbReference type="Gene3D" id="3.40.50.300">
    <property type="entry name" value="P-loop containing nucleotide triphosphate hydrolases"/>
    <property type="match status" value="1"/>
</dbReference>
<dbReference type="Proteomes" id="UP001347796">
    <property type="component" value="Unassembled WGS sequence"/>
</dbReference>
<protein>
    <submittedName>
        <fullName evidence="1">Uncharacterized protein</fullName>
    </submittedName>
</protein>
<sequence>MATGEDVDNLPGIKIKLKDIGKVVMDDVHDKVKESGKWPFVVDTVGQVSTFLKYRDTNMINCLEKHDMQPETIRMALIGAMKFGKPFILDMNEADMFQACADKFDEIQKGLIDALLDKSIFKDEKYLSLVKDTDGADYDPGRSPYMVDNFKFVILTTHSRPNENLLKRTYPISII</sequence>
<name>A0AAN8KCA5_PATCE</name>
<keyword evidence="2" id="KW-1185">Reference proteome</keyword>
<dbReference type="AlphaFoldDB" id="A0AAN8KCA5"/>
<proteinExistence type="predicted"/>
<accession>A0AAN8KCA5</accession>
<dbReference type="EMBL" id="JAZGQO010000003">
    <property type="protein sequence ID" value="KAK6188446.1"/>
    <property type="molecule type" value="Genomic_DNA"/>
</dbReference>
<evidence type="ECO:0000313" key="1">
    <source>
        <dbReference type="EMBL" id="KAK6188446.1"/>
    </source>
</evidence>
<gene>
    <name evidence="1" type="ORF">SNE40_004617</name>
</gene>
<reference evidence="1 2" key="1">
    <citation type="submission" date="2024-01" db="EMBL/GenBank/DDBJ databases">
        <title>The genome of the rayed Mediterranean limpet Patella caerulea (Linnaeus, 1758).</title>
        <authorList>
            <person name="Anh-Thu Weber A."/>
            <person name="Halstead-Nussloch G."/>
        </authorList>
    </citation>
    <scope>NUCLEOTIDE SEQUENCE [LARGE SCALE GENOMIC DNA]</scope>
    <source>
        <strain evidence="1">AATW-2023a</strain>
        <tissue evidence="1">Whole specimen</tissue>
    </source>
</reference>
<comment type="caution">
    <text evidence="1">The sequence shown here is derived from an EMBL/GenBank/DDBJ whole genome shotgun (WGS) entry which is preliminary data.</text>
</comment>
<evidence type="ECO:0000313" key="2">
    <source>
        <dbReference type="Proteomes" id="UP001347796"/>
    </source>
</evidence>
<organism evidence="1 2">
    <name type="scientific">Patella caerulea</name>
    <name type="common">Rayed Mediterranean limpet</name>
    <dbReference type="NCBI Taxonomy" id="87958"/>
    <lineage>
        <taxon>Eukaryota</taxon>
        <taxon>Metazoa</taxon>
        <taxon>Spiralia</taxon>
        <taxon>Lophotrochozoa</taxon>
        <taxon>Mollusca</taxon>
        <taxon>Gastropoda</taxon>
        <taxon>Patellogastropoda</taxon>
        <taxon>Patelloidea</taxon>
        <taxon>Patellidae</taxon>
        <taxon>Patella</taxon>
    </lineage>
</organism>
<dbReference type="InterPro" id="IPR027417">
    <property type="entry name" value="P-loop_NTPase"/>
</dbReference>